<evidence type="ECO:0000313" key="8">
    <source>
        <dbReference type="Proteomes" id="UP000464593"/>
    </source>
</evidence>
<feature type="transmembrane region" description="Helical" evidence="5">
    <location>
        <begin position="74"/>
        <end position="93"/>
    </location>
</feature>
<feature type="transmembrane region" description="Helical" evidence="5">
    <location>
        <begin position="44"/>
        <end position="62"/>
    </location>
</feature>
<feature type="transmembrane region" description="Helical" evidence="5">
    <location>
        <begin position="241"/>
        <end position="259"/>
    </location>
</feature>
<feature type="transmembrane region" description="Helical" evidence="5">
    <location>
        <begin position="397"/>
        <end position="416"/>
    </location>
</feature>
<evidence type="ECO:0000313" key="7">
    <source>
        <dbReference type="EMBL" id="QHB28722.1"/>
    </source>
</evidence>
<name>A0AAE6RDK0_9PSED</name>
<dbReference type="GO" id="GO:0005886">
    <property type="term" value="C:plasma membrane"/>
    <property type="evidence" value="ECO:0007669"/>
    <property type="project" value="TreeGrafter"/>
</dbReference>
<dbReference type="Gene3D" id="1.20.1250.20">
    <property type="entry name" value="MFS general substrate transporter like domains"/>
    <property type="match status" value="1"/>
</dbReference>
<accession>A0AAE6RDK0</accession>
<feature type="transmembrane region" description="Helical" evidence="5">
    <location>
        <begin position="271"/>
        <end position="294"/>
    </location>
</feature>
<feature type="transmembrane region" description="Helical" evidence="5">
    <location>
        <begin position="368"/>
        <end position="391"/>
    </location>
</feature>
<feature type="transmembrane region" description="Helical" evidence="5">
    <location>
        <begin position="99"/>
        <end position="120"/>
    </location>
</feature>
<feature type="transmembrane region" description="Helical" evidence="5">
    <location>
        <begin position="330"/>
        <end position="356"/>
    </location>
</feature>
<reference evidence="7 8" key="1">
    <citation type="submission" date="2019-05" db="EMBL/GenBank/DDBJ databases">
        <title>Complete genome sequence of Pseudomonas Pseudomonas resinovorans.</title>
        <authorList>
            <person name="Chen H.-P."/>
        </authorList>
    </citation>
    <scope>NUCLEOTIDE SEQUENCE [LARGE SCALE GENOMIC DNA]</scope>
    <source>
        <strain evidence="7 8">TCU-CK1</strain>
    </source>
</reference>
<keyword evidence="3 5" id="KW-1133">Transmembrane helix</keyword>
<feature type="transmembrane region" description="Helical" evidence="5">
    <location>
        <begin position="132"/>
        <end position="158"/>
    </location>
</feature>
<feature type="transmembrane region" description="Helical" evidence="5">
    <location>
        <begin position="306"/>
        <end position="324"/>
    </location>
</feature>
<organism evidence="7 8">
    <name type="scientific">Pseudomonas monteilii</name>
    <dbReference type="NCBI Taxonomy" id="76759"/>
    <lineage>
        <taxon>Bacteria</taxon>
        <taxon>Pseudomonadati</taxon>
        <taxon>Pseudomonadota</taxon>
        <taxon>Gammaproteobacteria</taxon>
        <taxon>Pseudomonadales</taxon>
        <taxon>Pseudomonadaceae</taxon>
        <taxon>Pseudomonas</taxon>
    </lineage>
</organism>
<dbReference type="PANTHER" id="PTHR23508">
    <property type="entry name" value="CARBOXYLIC ACID TRANSPORTER PROTEIN HOMOLOG"/>
    <property type="match status" value="1"/>
</dbReference>
<gene>
    <name evidence="7" type="ORF">TCK1_3376</name>
</gene>
<keyword evidence="2 5" id="KW-0812">Transmembrane</keyword>
<evidence type="ECO:0000256" key="3">
    <source>
        <dbReference type="ARBA" id="ARBA00022989"/>
    </source>
</evidence>
<dbReference type="Pfam" id="PF07690">
    <property type="entry name" value="MFS_1"/>
    <property type="match status" value="1"/>
</dbReference>
<evidence type="ECO:0000259" key="6">
    <source>
        <dbReference type="PROSITE" id="PS50850"/>
    </source>
</evidence>
<evidence type="ECO:0000256" key="5">
    <source>
        <dbReference type="SAM" id="Phobius"/>
    </source>
</evidence>
<keyword evidence="4 5" id="KW-0472">Membrane</keyword>
<evidence type="ECO:0000256" key="4">
    <source>
        <dbReference type="ARBA" id="ARBA00023136"/>
    </source>
</evidence>
<evidence type="ECO:0000256" key="1">
    <source>
        <dbReference type="ARBA" id="ARBA00004141"/>
    </source>
</evidence>
<dbReference type="PANTHER" id="PTHR23508:SF10">
    <property type="entry name" value="CARBOXYLIC ACID TRANSPORTER PROTEIN HOMOLOG"/>
    <property type="match status" value="1"/>
</dbReference>
<dbReference type="InterPro" id="IPR011701">
    <property type="entry name" value="MFS"/>
</dbReference>
<feature type="domain" description="Major facilitator superfamily (MFS) profile" evidence="6">
    <location>
        <begin position="8"/>
        <end position="420"/>
    </location>
</feature>
<evidence type="ECO:0000256" key="2">
    <source>
        <dbReference type="ARBA" id="ARBA00022692"/>
    </source>
</evidence>
<proteinExistence type="predicted"/>
<dbReference type="PROSITE" id="PS50850">
    <property type="entry name" value="MFS"/>
    <property type="match status" value="1"/>
</dbReference>
<dbReference type="InterPro" id="IPR036259">
    <property type="entry name" value="MFS_trans_sf"/>
</dbReference>
<feature type="transmembrane region" description="Helical" evidence="5">
    <location>
        <begin position="164"/>
        <end position="182"/>
    </location>
</feature>
<comment type="subcellular location">
    <subcellularLocation>
        <location evidence="1">Membrane</location>
        <topology evidence="1">Multi-pass membrane protein</topology>
    </subcellularLocation>
</comment>
<dbReference type="GO" id="GO:0046943">
    <property type="term" value="F:carboxylic acid transmembrane transporter activity"/>
    <property type="evidence" value="ECO:0007669"/>
    <property type="project" value="TreeGrafter"/>
</dbReference>
<dbReference type="SUPFAM" id="SSF103473">
    <property type="entry name" value="MFS general substrate transporter"/>
    <property type="match status" value="1"/>
</dbReference>
<protein>
    <submittedName>
        <fullName evidence="7">MFS transporter</fullName>
    </submittedName>
</protein>
<sequence>MSRFQLSLVLFCVLLAALDGFDVLVMAFVAPALAKSWQLSATALGGLFSAGLIGMACGAFFIAPLGDRFGRRPVVLGCLLLLTIAMFASAFTGSFTTMFIARLLTGIGVGAMLTTVNIVITEFSNDNRRSLCNAGMSVGVPLGATLGGLLSVALIHAYGWQAPFIFGGVLGALLLPAAWKIFPESLDFLIEKQPSAALQKLNTTLARLDVQPMAELPARSELASGSLPLVGLFSEGLRTRLLLVCALNFCILMTFYFVSSWIPKILSDAGLSISGGISGSMLLSLGGMVGCLVYGLYATKVGTHRLAALALIGLFVMMQVFSNMEYNHYLLIPVALVLGFFLYSTVTTLYVIVPLVFPPALRSTGTGLAMGVGRIGAFSGPFVAGVLIDAGWSRGEYFLLLGMPILASALMIYALYSSAQKAIKLQPLAE</sequence>
<dbReference type="EMBL" id="CP040324">
    <property type="protein sequence ID" value="QHB28722.1"/>
    <property type="molecule type" value="Genomic_DNA"/>
</dbReference>
<dbReference type="AlphaFoldDB" id="A0AAE6RDK0"/>
<dbReference type="Proteomes" id="UP000464593">
    <property type="component" value="Chromosome"/>
</dbReference>
<dbReference type="InterPro" id="IPR020846">
    <property type="entry name" value="MFS_dom"/>
</dbReference>